<keyword evidence="1" id="KW-0472">Membrane</keyword>
<keyword evidence="4" id="KW-1185">Reference proteome</keyword>
<dbReference type="OrthoDB" id="2016548at2759"/>
<accession>A0A422MW44</accession>
<feature type="transmembrane region" description="Helical" evidence="1">
    <location>
        <begin position="46"/>
        <end position="65"/>
    </location>
</feature>
<dbReference type="EMBL" id="MKGL01000561">
    <property type="protein sequence ID" value="RNE97454.1"/>
    <property type="molecule type" value="Genomic_DNA"/>
</dbReference>
<sequence length="157" mass="17082">MVVLALIEFYVLHLHLTHLSIFLPSFGASATILFSVPGAPVAQPRALFFSHITAAIIGVLFANIFQFLPSEAFGFKCAAAVVVGLHLVLLCVTNTFHPPASATCVSAALAPLNAHYHDQGFLFVLLPALLGCIVLFLCAWILNNSLCSRSPYPRYWW</sequence>
<feature type="domain" description="HPP transmembrane region" evidence="2">
    <location>
        <begin position="4"/>
        <end position="153"/>
    </location>
</feature>
<evidence type="ECO:0000313" key="3">
    <source>
        <dbReference type="EMBL" id="RNE97454.1"/>
    </source>
</evidence>
<proteinExistence type="predicted"/>
<reference evidence="3 4" key="1">
    <citation type="journal article" date="2018" name="BMC Genomics">
        <title>Genomic comparison of Trypanosoma conorhini and Trypanosoma rangeli to Trypanosoma cruzi strains of high and low virulence.</title>
        <authorList>
            <person name="Bradwell K.R."/>
            <person name="Koparde V.N."/>
            <person name="Matveyev A.V."/>
            <person name="Serrano M.G."/>
            <person name="Alves J.M."/>
            <person name="Parikh H."/>
            <person name="Huang B."/>
            <person name="Lee V."/>
            <person name="Espinosa-Alvarez O."/>
            <person name="Ortiz P.A."/>
            <person name="Costa-Martins A.G."/>
            <person name="Teixeira M.M."/>
            <person name="Buck G.A."/>
        </authorList>
    </citation>
    <scope>NUCLEOTIDE SEQUENCE [LARGE SCALE GENOMIC DNA]</scope>
    <source>
        <strain evidence="3 4">AM80</strain>
    </source>
</reference>
<evidence type="ECO:0000256" key="1">
    <source>
        <dbReference type="SAM" id="Phobius"/>
    </source>
</evidence>
<evidence type="ECO:0000313" key="4">
    <source>
        <dbReference type="Proteomes" id="UP000283634"/>
    </source>
</evidence>
<keyword evidence="1" id="KW-0812">Transmembrane</keyword>
<organism evidence="3 4">
    <name type="scientific">Trypanosoma rangeli</name>
    <dbReference type="NCBI Taxonomy" id="5698"/>
    <lineage>
        <taxon>Eukaryota</taxon>
        <taxon>Discoba</taxon>
        <taxon>Euglenozoa</taxon>
        <taxon>Kinetoplastea</taxon>
        <taxon>Metakinetoplastina</taxon>
        <taxon>Trypanosomatida</taxon>
        <taxon>Trypanosomatidae</taxon>
        <taxon>Trypanosoma</taxon>
        <taxon>Herpetosoma</taxon>
    </lineage>
</organism>
<evidence type="ECO:0000259" key="2">
    <source>
        <dbReference type="Pfam" id="PF04982"/>
    </source>
</evidence>
<dbReference type="Pfam" id="PF04982">
    <property type="entry name" value="TM_HPP"/>
    <property type="match status" value="1"/>
</dbReference>
<dbReference type="Proteomes" id="UP000283634">
    <property type="component" value="Unassembled WGS sequence"/>
</dbReference>
<dbReference type="InterPro" id="IPR058581">
    <property type="entry name" value="TM_HPP"/>
</dbReference>
<dbReference type="PANTHER" id="PTHR33741:SF5">
    <property type="entry name" value="TRANSMEMBRANE PROTEIN DDB_G0269096-RELATED"/>
    <property type="match status" value="1"/>
</dbReference>
<gene>
    <name evidence="3" type="ORF">TraAM80_09306</name>
</gene>
<dbReference type="PANTHER" id="PTHR33741">
    <property type="entry name" value="TRANSMEMBRANE PROTEIN DDB_G0269096-RELATED"/>
    <property type="match status" value="1"/>
</dbReference>
<protein>
    <submittedName>
        <fullName evidence="3">HPP family protein</fullName>
    </submittedName>
</protein>
<keyword evidence="1" id="KW-1133">Transmembrane helix</keyword>
<feature type="transmembrane region" description="Helical" evidence="1">
    <location>
        <begin position="77"/>
        <end position="96"/>
    </location>
</feature>
<comment type="caution">
    <text evidence="3">The sequence shown here is derived from an EMBL/GenBank/DDBJ whole genome shotgun (WGS) entry which is preliminary data.</text>
</comment>
<feature type="transmembrane region" description="Helical" evidence="1">
    <location>
        <begin position="121"/>
        <end position="142"/>
    </location>
</feature>
<dbReference type="InterPro" id="IPR007065">
    <property type="entry name" value="HPP"/>
</dbReference>
<dbReference type="OMA" id="FFSHITA"/>
<dbReference type="AlphaFoldDB" id="A0A422MW44"/>
<name>A0A422MW44_TRYRA</name>
<dbReference type="GeneID" id="40333239"/>
<dbReference type="RefSeq" id="XP_029234133.1">
    <property type="nucleotide sequence ID" value="XM_029385998.1"/>
</dbReference>